<keyword evidence="3" id="KW-1185">Reference proteome</keyword>
<evidence type="ECO:0000256" key="1">
    <source>
        <dbReference type="SAM" id="MobiDB-lite"/>
    </source>
</evidence>
<sequence>MAARNVLHADADPGRGGTGVDDLTTPYDDDGKSFDPSCGLSAKRCRCAAALHRLLSVLDRYSKSLPTNVRDRLTENERWRAPTGTWSANRSNTGPTAGVGVGGVTALRCETNTTVGVARPLGYSKRYCTAARARDWRKLMGAIGPELRQRTTQTECCITIWRQHRARGNECGLVMCEQPQSMAARRICFQSGEVNGVQGCSKGLRRQPRTQWPVWWSIAGQQQ</sequence>
<feature type="region of interest" description="Disordered" evidence="1">
    <location>
        <begin position="1"/>
        <end position="22"/>
    </location>
</feature>
<dbReference type="Proteomes" id="UP000799779">
    <property type="component" value="Unassembled WGS sequence"/>
</dbReference>
<evidence type="ECO:0000313" key="2">
    <source>
        <dbReference type="EMBL" id="KAF2004611.1"/>
    </source>
</evidence>
<dbReference type="EMBL" id="ML977566">
    <property type="protein sequence ID" value="KAF2004611.1"/>
    <property type="molecule type" value="Genomic_DNA"/>
</dbReference>
<evidence type="ECO:0000313" key="3">
    <source>
        <dbReference type="Proteomes" id="UP000799779"/>
    </source>
</evidence>
<reference evidence="2" key="1">
    <citation type="journal article" date="2020" name="Stud. Mycol.">
        <title>101 Dothideomycetes genomes: a test case for predicting lifestyles and emergence of pathogens.</title>
        <authorList>
            <person name="Haridas S."/>
            <person name="Albert R."/>
            <person name="Binder M."/>
            <person name="Bloem J."/>
            <person name="Labutti K."/>
            <person name="Salamov A."/>
            <person name="Andreopoulos B."/>
            <person name="Baker S."/>
            <person name="Barry K."/>
            <person name="Bills G."/>
            <person name="Bluhm B."/>
            <person name="Cannon C."/>
            <person name="Castanera R."/>
            <person name="Culley D."/>
            <person name="Daum C."/>
            <person name="Ezra D."/>
            <person name="Gonzalez J."/>
            <person name="Henrissat B."/>
            <person name="Kuo A."/>
            <person name="Liang C."/>
            <person name="Lipzen A."/>
            <person name="Lutzoni F."/>
            <person name="Magnuson J."/>
            <person name="Mondo S."/>
            <person name="Nolan M."/>
            <person name="Ohm R."/>
            <person name="Pangilinan J."/>
            <person name="Park H.-J."/>
            <person name="Ramirez L."/>
            <person name="Alfaro M."/>
            <person name="Sun H."/>
            <person name="Tritt A."/>
            <person name="Yoshinaga Y."/>
            <person name="Zwiers L.-H."/>
            <person name="Turgeon B."/>
            <person name="Goodwin S."/>
            <person name="Spatafora J."/>
            <person name="Crous P."/>
            <person name="Grigoriev I."/>
        </authorList>
    </citation>
    <scope>NUCLEOTIDE SEQUENCE</scope>
    <source>
        <strain evidence="2">CBS 123094</strain>
    </source>
</reference>
<organism evidence="2 3">
    <name type="scientific">Amniculicola lignicola CBS 123094</name>
    <dbReference type="NCBI Taxonomy" id="1392246"/>
    <lineage>
        <taxon>Eukaryota</taxon>
        <taxon>Fungi</taxon>
        <taxon>Dikarya</taxon>
        <taxon>Ascomycota</taxon>
        <taxon>Pezizomycotina</taxon>
        <taxon>Dothideomycetes</taxon>
        <taxon>Pleosporomycetidae</taxon>
        <taxon>Pleosporales</taxon>
        <taxon>Amniculicolaceae</taxon>
        <taxon>Amniculicola</taxon>
    </lineage>
</organism>
<name>A0A6A5WWT7_9PLEO</name>
<accession>A0A6A5WWT7</accession>
<dbReference type="AlphaFoldDB" id="A0A6A5WWT7"/>
<gene>
    <name evidence="2" type="ORF">P154DRAFT_35103</name>
</gene>
<proteinExistence type="predicted"/>
<protein>
    <submittedName>
        <fullName evidence="2">Uncharacterized protein</fullName>
    </submittedName>
</protein>